<dbReference type="OrthoDB" id="7362854at2"/>
<keyword evidence="1" id="KW-0175">Coiled coil</keyword>
<feature type="coiled-coil region" evidence="1">
    <location>
        <begin position="7"/>
        <end position="55"/>
    </location>
</feature>
<evidence type="ECO:0000256" key="1">
    <source>
        <dbReference type="SAM" id="Coils"/>
    </source>
</evidence>
<keyword evidence="3" id="KW-1185">Reference proteome</keyword>
<sequence length="59" mass="6930">MSLQSHLVELRKRHSDLERKLEEAMRHPSADSLEIATLKRQKLQLKDEIERIRAGSTLH</sequence>
<dbReference type="AlphaFoldDB" id="A0A285THF9"/>
<name>A0A285THF9_9HYPH</name>
<reference evidence="2 3" key="1">
    <citation type="submission" date="2017-08" db="EMBL/GenBank/DDBJ databases">
        <authorList>
            <person name="de Groot N.N."/>
        </authorList>
    </citation>
    <scope>NUCLEOTIDE SEQUENCE [LARGE SCALE GENOMIC DNA]</scope>
    <source>
        <strain evidence="2 3">USBA 352</strain>
    </source>
</reference>
<evidence type="ECO:0008006" key="4">
    <source>
        <dbReference type="Google" id="ProtNLM"/>
    </source>
</evidence>
<organism evidence="2 3">
    <name type="scientific">Stappia indica</name>
    <dbReference type="NCBI Taxonomy" id="538381"/>
    <lineage>
        <taxon>Bacteria</taxon>
        <taxon>Pseudomonadati</taxon>
        <taxon>Pseudomonadota</taxon>
        <taxon>Alphaproteobacteria</taxon>
        <taxon>Hyphomicrobiales</taxon>
        <taxon>Stappiaceae</taxon>
        <taxon>Stappia</taxon>
    </lineage>
</organism>
<dbReference type="Pfam" id="PF04325">
    <property type="entry name" value="DUF465"/>
    <property type="match status" value="1"/>
</dbReference>
<evidence type="ECO:0000313" key="2">
    <source>
        <dbReference type="EMBL" id="SOC21482.1"/>
    </source>
</evidence>
<accession>A0A285THF9</accession>
<dbReference type="STRING" id="538381.GCA_001696535_01757"/>
<proteinExistence type="predicted"/>
<dbReference type="InterPro" id="IPR007420">
    <property type="entry name" value="DUF465"/>
</dbReference>
<evidence type="ECO:0000313" key="3">
    <source>
        <dbReference type="Proteomes" id="UP000219331"/>
    </source>
</evidence>
<dbReference type="EMBL" id="OBML01000011">
    <property type="protein sequence ID" value="SOC21482.1"/>
    <property type="molecule type" value="Genomic_DNA"/>
</dbReference>
<dbReference type="InterPro" id="IPR038444">
    <property type="entry name" value="DUF465_sf"/>
</dbReference>
<dbReference type="Gene3D" id="6.10.280.50">
    <property type="match status" value="1"/>
</dbReference>
<protein>
    <recommendedName>
        <fullName evidence="4">DUF465 domain-containing protein</fullName>
    </recommendedName>
</protein>
<dbReference type="RefSeq" id="WP_067218667.1">
    <property type="nucleotide sequence ID" value="NZ_JAJGNR010000004.1"/>
</dbReference>
<dbReference type="Proteomes" id="UP000219331">
    <property type="component" value="Unassembled WGS sequence"/>
</dbReference>
<gene>
    <name evidence="2" type="ORF">SAMN05421512_11189</name>
</gene>